<accession>A0AA86SQA8</accession>
<dbReference type="AlphaFoldDB" id="A0AA86SQA8"/>
<feature type="region of interest" description="Disordered" evidence="1">
    <location>
        <begin position="1"/>
        <end position="30"/>
    </location>
</feature>
<name>A0AA86SQA8_9FABA</name>
<feature type="compositionally biased region" description="Basic and acidic residues" evidence="1">
    <location>
        <begin position="20"/>
        <end position="30"/>
    </location>
</feature>
<dbReference type="Gramene" id="rna-AYBTSS11_LOCUS20640">
    <property type="protein sequence ID" value="CAJ1965056.1"/>
    <property type="gene ID" value="gene-AYBTSS11_LOCUS20640"/>
</dbReference>
<proteinExistence type="predicted"/>
<dbReference type="EMBL" id="OY731403">
    <property type="protein sequence ID" value="CAJ1965056.1"/>
    <property type="molecule type" value="Genomic_DNA"/>
</dbReference>
<keyword evidence="3" id="KW-1185">Reference proteome</keyword>
<evidence type="ECO:0000313" key="3">
    <source>
        <dbReference type="Proteomes" id="UP001189624"/>
    </source>
</evidence>
<gene>
    <name evidence="2" type="ORF">AYBTSS11_LOCUS20640</name>
</gene>
<evidence type="ECO:0000313" key="2">
    <source>
        <dbReference type="EMBL" id="CAJ1965056.1"/>
    </source>
</evidence>
<organism evidence="2 3">
    <name type="scientific">Sphenostylis stenocarpa</name>
    <dbReference type="NCBI Taxonomy" id="92480"/>
    <lineage>
        <taxon>Eukaryota</taxon>
        <taxon>Viridiplantae</taxon>
        <taxon>Streptophyta</taxon>
        <taxon>Embryophyta</taxon>
        <taxon>Tracheophyta</taxon>
        <taxon>Spermatophyta</taxon>
        <taxon>Magnoliopsida</taxon>
        <taxon>eudicotyledons</taxon>
        <taxon>Gunneridae</taxon>
        <taxon>Pentapetalae</taxon>
        <taxon>rosids</taxon>
        <taxon>fabids</taxon>
        <taxon>Fabales</taxon>
        <taxon>Fabaceae</taxon>
        <taxon>Papilionoideae</taxon>
        <taxon>50 kb inversion clade</taxon>
        <taxon>NPAAA clade</taxon>
        <taxon>indigoferoid/millettioid clade</taxon>
        <taxon>Phaseoleae</taxon>
        <taxon>Sphenostylis</taxon>
    </lineage>
</organism>
<evidence type="ECO:0000256" key="1">
    <source>
        <dbReference type="SAM" id="MobiDB-lite"/>
    </source>
</evidence>
<dbReference type="Proteomes" id="UP001189624">
    <property type="component" value="Chromosome 6"/>
</dbReference>
<reference evidence="2" key="1">
    <citation type="submission" date="2023-10" db="EMBL/GenBank/DDBJ databases">
        <authorList>
            <person name="Domelevo Entfellner J.-B."/>
        </authorList>
    </citation>
    <scope>NUCLEOTIDE SEQUENCE</scope>
</reference>
<protein>
    <submittedName>
        <fullName evidence="2">Uncharacterized protein</fullName>
    </submittedName>
</protein>
<sequence>MCNPDDGQKNKGSYGLGYKPTREDRKRVMEERKERNLARLEEPEPRIGRIPIYDIKQSFRSAGWVNVEQVATAEEGVGDAIQIFVFPCPLSMELDNWMAVELPMMFSTNEM</sequence>